<dbReference type="InterPro" id="IPR050980">
    <property type="entry name" value="2C_sensor_his_kinase"/>
</dbReference>
<evidence type="ECO:0000256" key="9">
    <source>
        <dbReference type="ARBA" id="ARBA00022741"/>
    </source>
</evidence>
<evidence type="ECO:0000256" key="1">
    <source>
        <dbReference type="ARBA" id="ARBA00000085"/>
    </source>
</evidence>
<protein>
    <recommendedName>
        <fullName evidence="3">histidine kinase</fullName>
        <ecNumber evidence="3">2.7.13.3</ecNumber>
    </recommendedName>
</protein>
<feature type="transmembrane region" description="Helical" evidence="15">
    <location>
        <begin position="160"/>
        <end position="179"/>
    </location>
</feature>
<dbReference type="RefSeq" id="WP_021100562.1">
    <property type="nucleotide sequence ID" value="NZ_KE557306.1"/>
</dbReference>
<dbReference type="InterPro" id="IPR005467">
    <property type="entry name" value="His_kinase_dom"/>
</dbReference>
<keyword evidence="10 18" id="KW-0418">Kinase</keyword>
<keyword evidence="7" id="KW-0808">Transferase</keyword>
<comment type="subcellular location">
    <subcellularLocation>
        <location evidence="2">Cell inner membrane</location>
        <topology evidence="2">Multi-pass membrane protein</topology>
    </subcellularLocation>
</comment>
<comment type="catalytic activity">
    <reaction evidence="1">
        <text>ATP + protein L-histidine = ADP + protein N-phospho-L-histidine.</text>
        <dbReference type="EC" id="2.7.13.3"/>
    </reaction>
</comment>
<evidence type="ECO:0000256" key="3">
    <source>
        <dbReference type="ARBA" id="ARBA00012438"/>
    </source>
</evidence>
<dbReference type="eggNOG" id="COG0642">
    <property type="taxonomic scope" value="Bacteria"/>
</dbReference>
<dbReference type="InterPro" id="IPR003661">
    <property type="entry name" value="HisK_dim/P_dom"/>
</dbReference>
<dbReference type="STRING" id="1123360.thalar_02006"/>
<dbReference type="PATRIC" id="fig|1123360.3.peg.1983"/>
<dbReference type="HOGENOM" id="CLU_000445_89_27_5"/>
<keyword evidence="12 15" id="KW-1133">Transmembrane helix</keyword>
<dbReference type="SMART" id="SM00388">
    <property type="entry name" value="HisKA"/>
    <property type="match status" value="1"/>
</dbReference>
<keyword evidence="5" id="KW-0997">Cell inner membrane</keyword>
<dbReference type="CDD" id="cd00082">
    <property type="entry name" value="HisKA"/>
    <property type="match status" value="1"/>
</dbReference>
<name>S9QH69_9RHOB</name>
<dbReference type="EC" id="2.7.13.3" evidence="3"/>
<dbReference type="Proteomes" id="UP000015351">
    <property type="component" value="Unassembled WGS sequence"/>
</dbReference>
<evidence type="ECO:0000256" key="6">
    <source>
        <dbReference type="ARBA" id="ARBA00022553"/>
    </source>
</evidence>
<evidence type="ECO:0000313" key="19">
    <source>
        <dbReference type="Proteomes" id="UP000015351"/>
    </source>
</evidence>
<dbReference type="EMBL" id="AONI01000010">
    <property type="protein sequence ID" value="EPX79182.1"/>
    <property type="molecule type" value="Genomic_DNA"/>
</dbReference>
<keyword evidence="6" id="KW-0597">Phosphoprotein</keyword>
<evidence type="ECO:0000256" key="10">
    <source>
        <dbReference type="ARBA" id="ARBA00022777"/>
    </source>
</evidence>
<dbReference type="Gene3D" id="3.30.565.10">
    <property type="entry name" value="Histidine kinase-like ATPase, C-terminal domain"/>
    <property type="match status" value="1"/>
</dbReference>
<dbReference type="InterPro" id="IPR003594">
    <property type="entry name" value="HATPase_dom"/>
</dbReference>
<dbReference type="Pfam" id="PF02518">
    <property type="entry name" value="HATPase_c"/>
    <property type="match status" value="1"/>
</dbReference>
<accession>S9QH69</accession>
<dbReference type="Gene3D" id="6.10.340.10">
    <property type="match status" value="1"/>
</dbReference>
<feature type="domain" description="HAMP" evidence="17">
    <location>
        <begin position="180"/>
        <end position="231"/>
    </location>
</feature>
<proteinExistence type="predicted"/>
<dbReference type="InterPro" id="IPR004358">
    <property type="entry name" value="Sig_transdc_His_kin-like_C"/>
</dbReference>
<evidence type="ECO:0000256" key="2">
    <source>
        <dbReference type="ARBA" id="ARBA00004429"/>
    </source>
</evidence>
<dbReference type="PROSITE" id="PS50885">
    <property type="entry name" value="HAMP"/>
    <property type="match status" value="1"/>
</dbReference>
<keyword evidence="11" id="KW-0067">ATP-binding</keyword>
<evidence type="ECO:0000256" key="11">
    <source>
        <dbReference type="ARBA" id="ARBA00022840"/>
    </source>
</evidence>
<evidence type="ECO:0000256" key="7">
    <source>
        <dbReference type="ARBA" id="ARBA00022679"/>
    </source>
</evidence>
<keyword evidence="8 15" id="KW-0812">Transmembrane</keyword>
<dbReference type="PRINTS" id="PR00344">
    <property type="entry name" value="BCTRLSENSOR"/>
</dbReference>
<dbReference type="InterPro" id="IPR036097">
    <property type="entry name" value="HisK_dim/P_sf"/>
</dbReference>
<dbReference type="GO" id="GO:0005524">
    <property type="term" value="F:ATP binding"/>
    <property type="evidence" value="ECO:0007669"/>
    <property type="project" value="UniProtKB-KW"/>
</dbReference>
<evidence type="ECO:0000256" key="14">
    <source>
        <dbReference type="ARBA" id="ARBA00023136"/>
    </source>
</evidence>
<comment type="caution">
    <text evidence="18">The sequence shown here is derived from an EMBL/GenBank/DDBJ whole genome shotgun (WGS) entry which is preliminary data.</text>
</comment>
<organism evidence="18 19">
    <name type="scientific">Litoreibacter arenae DSM 19593</name>
    <dbReference type="NCBI Taxonomy" id="1123360"/>
    <lineage>
        <taxon>Bacteria</taxon>
        <taxon>Pseudomonadati</taxon>
        <taxon>Pseudomonadota</taxon>
        <taxon>Alphaproteobacteria</taxon>
        <taxon>Rhodobacterales</taxon>
        <taxon>Roseobacteraceae</taxon>
        <taxon>Litoreibacter</taxon>
    </lineage>
</organism>
<keyword evidence="4" id="KW-1003">Cell membrane</keyword>
<dbReference type="PANTHER" id="PTHR44936:SF5">
    <property type="entry name" value="SENSOR HISTIDINE KINASE ENVZ"/>
    <property type="match status" value="1"/>
</dbReference>
<evidence type="ECO:0000256" key="12">
    <source>
        <dbReference type="ARBA" id="ARBA00022989"/>
    </source>
</evidence>
<dbReference type="InterPro" id="IPR036890">
    <property type="entry name" value="HATPase_C_sf"/>
</dbReference>
<dbReference type="Pfam" id="PF00512">
    <property type="entry name" value="HisKA"/>
    <property type="match status" value="1"/>
</dbReference>
<keyword evidence="13" id="KW-0902">Two-component regulatory system</keyword>
<dbReference type="GO" id="GO:0005886">
    <property type="term" value="C:plasma membrane"/>
    <property type="evidence" value="ECO:0007669"/>
    <property type="project" value="UniProtKB-SubCell"/>
</dbReference>
<evidence type="ECO:0000256" key="5">
    <source>
        <dbReference type="ARBA" id="ARBA00022519"/>
    </source>
</evidence>
<dbReference type="SUPFAM" id="SSF47384">
    <property type="entry name" value="Homodimeric domain of signal transducing histidine kinase"/>
    <property type="match status" value="1"/>
</dbReference>
<dbReference type="Gene3D" id="1.10.287.130">
    <property type="match status" value="1"/>
</dbReference>
<evidence type="ECO:0000256" key="13">
    <source>
        <dbReference type="ARBA" id="ARBA00023012"/>
    </source>
</evidence>
<dbReference type="PROSITE" id="PS50109">
    <property type="entry name" value="HIS_KIN"/>
    <property type="match status" value="1"/>
</dbReference>
<feature type="transmembrane region" description="Helical" evidence="15">
    <location>
        <begin position="20"/>
        <end position="42"/>
    </location>
</feature>
<evidence type="ECO:0000256" key="8">
    <source>
        <dbReference type="ARBA" id="ARBA00022692"/>
    </source>
</evidence>
<dbReference type="AlphaFoldDB" id="S9QH69"/>
<dbReference type="SMART" id="SM00304">
    <property type="entry name" value="HAMP"/>
    <property type="match status" value="1"/>
</dbReference>
<evidence type="ECO:0000256" key="15">
    <source>
        <dbReference type="SAM" id="Phobius"/>
    </source>
</evidence>
<evidence type="ECO:0000259" key="17">
    <source>
        <dbReference type="PROSITE" id="PS50885"/>
    </source>
</evidence>
<dbReference type="Pfam" id="PF00672">
    <property type="entry name" value="HAMP"/>
    <property type="match status" value="1"/>
</dbReference>
<dbReference type="SMART" id="SM00387">
    <property type="entry name" value="HATPase_c"/>
    <property type="match status" value="1"/>
</dbReference>
<feature type="domain" description="Histidine kinase" evidence="16">
    <location>
        <begin position="239"/>
        <end position="439"/>
    </location>
</feature>
<dbReference type="OrthoDB" id="9804645at2"/>
<gene>
    <name evidence="18" type="ORF">thalar_02006</name>
</gene>
<reference evidence="19" key="1">
    <citation type="journal article" date="2013" name="Stand. Genomic Sci.">
        <title>Genome sequence of the Litoreibacter arenae type strain (DSM 19593(T)), a member of the Roseobacter clade isolated from sea sand.</title>
        <authorList>
            <person name="Riedel T."/>
            <person name="Fiebig A."/>
            <person name="Petersen J."/>
            <person name="Gronow S."/>
            <person name="Kyrpides N.C."/>
            <person name="Goker M."/>
            <person name="Klenk H.P."/>
        </authorList>
    </citation>
    <scope>NUCLEOTIDE SEQUENCE [LARGE SCALE GENOMIC DNA]</scope>
    <source>
        <strain evidence="19">DSM 19593</strain>
    </source>
</reference>
<keyword evidence="19" id="KW-1185">Reference proteome</keyword>
<evidence type="ECO:0000313" key="18">
    <source>
        <dbReference type="EMBL" id="EPX79182.1"/>
    </source>
</evidence>
<dbReference type="GO" id="GO:0000155">
    <property type="term" value="F:phosphorelay sensor kinase activity"/>
    <property type="evidence" value="ECO:0007669"/>
    <property type="project" value="InterPro"/>
</dbReference>
<dbReference type="SUPFAM" id="SSF55874">
    <property type="entry name" value="ATPase domain of HSP90 chaperone/DNA topoisomerase II/histidine kinase"/>
    <property type="match status" value="1"/>
</dbReference>
<dbReference type="PANTHER" id="PTHR44936">
    <property type="entry name" value="SENSOR PROTEIN CREC"/>
    <property type="match status" value="1"/>
</dbReference>
<sequence>MTRFSIKRYLPRSLYGRAALILLVPIVTIQLVVSFAFIQRLYEGVTAQMTQNISVELELLLDIVEDAPDVALAGEQVTAAAEALQMDVVFPGTVVAERRRIWDLSGRAIRNTLAQQFDELRAVDMVSLDKTVQASLDTSKGVLDVSFARRRVAATNPHQLLVLMLFTAILMTIISYLFLRNQLRPIRRLARAAEAFGKGRHEPYYPSGASEVRSAGAAFLNMRARIERQIEQRTLMLSGVSHDLRTPLTRLKLGLSMQPETEETKALIGDVDDMERLIEAFLDFAKADALEELERTDPVAMVSEVVANAQRAGRRVELVTDAATAISMKIRPLSVRRAVENLINNAVRYGTRARVEVAVLETALRISVEDDGPGIPEAQREQAVKAFSRLDASRNQNAGSGVGLGLAIAADVARSHGGSLRLGDSETLGGLKAELILPR</sequence>
<keyword evidence="9" id="KW-0547">Nucleotide-binding</keyword>
<evidence type="ECO:0000256" key="4">
    <source>
        <dbReference type="ARBA" id="ARBA00022475"/>
    </source>
</evidence>
<evidence type="ECO:0000259" key="16">
    <source>
        <dbReference type="PROSITE" id="PS50109"/>
    </source>
</evidence>
<keyword evidence="14 15" id="KW-0472">Membrane</keyword>
<dbReference type="InterPro" id="IPR003660">
    <property type="entry name" value="HAMP_dom"/>
</dbReference>